<comment type="caution">
    <text evidence="3">The sequence shown here is derived from an EMBL/GenBank/DDBJ whole genome shotgun (WGS) entry which is preliminary data.</text>
</comment>
<dbReference type="Proteomes" id="UP000544107">
    <property type="component" value="Unassembled WGS sequence"/>
</dbReference>
<accession>A0A1Q8ZZV3</accession>
<name>A0A1Q8ZZV3_9HYPH</name>
<protein>
    <submittedName>
        <fullName evidence="2">Phosphate starvation-inducible membrane PsiE</fullName>
    </submittedName>
</protein>
<proteinExistence type="predicted"/>
<evidence type="ECO:0000256" key="1">
    <source>
        <dbReference type="SAM" id="Phobius"/>
    </source>
</evidence>
<dbReference type="EMBL" id="JACIED010000002">
    <property type="protein sequence ID" value="MBB4007291.1"/>
    <property type="molecule type" value="Genomic_DNA"/>
</dbReference>
<keyword evidence="1" id="KW-0472">Membrane</keyword>
<dbReference type="Proteomes" id="UP000185598">
    <property type="component" value="Unassembled WGS sequence"/>
</dbReference>
<keyword evidence="1" id="KW-0812">Transmembrane</keyword>
<evidence type="ECO:0000313" key="2">
    <source>
        <dbReference type="EMBL" id="MBB4007291.1"/>
    </source>
</evidence>
<dbReference type="EMBL" id="MKIN01000027">
    <property type="protein sequence ID" value="OLP47719.1"/>
    <property type="molecule type" value="Genomic_DNA"/>
</dbReference>
<keyword evidence="4" id="KW-1185">Reference proteome</keyword>
<reference evidence="2 5" key="2">
    <citation type="submission" date="2020-08" db="EMBL/GenBank/DDBJ databases">
        <title>Genomic Encyclopedia of Type Strains, Phase IV (KMG-IV): sequencing the most valuable type-strain genomes for metagenomic binning, comparative biology and taxonomic classification.</title>
        <authorList>
            <person name="Goeker M."/>
        </authorList>
    </citation>
    <scope>NUCLEOTIDE SEQUENCE [LARGE SCALE GENOMIC DNA]</scope>
    <source>
        <strain evidence="2 5">DSM 100021</strain>
    </source>
</reference>
<keyword evidence="1" id="KW-1133">Transmembrane helix</keyword>
<dbReference type="RefSeq" id="WP_075616895.1">
    <property type="nucleotide sequence ID" value="NZ_JACIED010000002.1"/>
</dbReference>
<evidence type="ECO:0000313" key="3">
    <source>
        <dbReference type="EMBL" id="OLP47719.1"/>
    </source>
</evidence>
<organism evidence="3 4">
    <name type="scientific">Allorhizobium taibaishanense</name>
    <dbReference type="NCBI Taxonomy" id="887144"/>
    <lineage>
        <taxon>Bacteria</taxon>
        <taxon>Pseudomonadati</taxon>
        <taxon>Pseudomonadota</taxon>
        <taxon>Alphaproteobacteria</taxon>
        <taxon>Hyphomicrobiales</taxon>
        <taxon>Rhizobiaceae</taxon>
        <taxon>Rhizobium/Agrobacterium group</taxon>
        <taxon>Allorhizobium</taxon>
    </lineage>
</organism>
<dbReference type="OrthoDB" id="9029074at2"/>
<evidence type="ECO:0000313" key="4">
    <source>
        <dbReference type="Proteomes" id="UP000185598"/>
    </source>
</evidence>
<evidence type="ECO:0000313" key="5">
    <source>
        <dbReference type="Proteomes" id="UP000544107"/>
    </source>
</evidence>
<dbReference type="STRING" id="887144.BJF91_04895"/>
<dbReference type="AlphaFoldDB" id="A0A1Q8ZZV3"/>
<feature type="transmembrane region" description="Helical" evidence="1">
    <location>
        <begin position="56"/>
        <end position="80"/>
    </location>
</feature>
<reference evidence="3 4" key="1">
    <citation type="submission" date="2016-09" db="EMBL/GenBank/DDBJ databases">
        <title>Rhizobium oryziradicis sp. nov., isolated from the root of rice.</title>
        <authorList>
            <person name="Zhao J."/>
            <person name="Zhang X."/>
        </authorList>
    </citation>
    <scope>NUCLEOTIDE SEQUENCE [LARGE SCALE GENOMIC DNA]</scope>
    <source>
        <strain evidence="3 4">14971</strain>
    </source>
</reference>
<sequence length="87" mass="9293">MKTSANILITLISGLLLARLVSTLPYELSWLPAGITSVMRLLGIDTGENADDIETIGLLVIIVACILVAAVAVTLANLLLRRRRHSA</sequence>
<gene>
    <name evidence="3" type="ORF">BJF91_04895</name>
    <name evidence="2" type="ORF">GGQ71_001554</name>
</gene>